<accession>A0A5N6SH95</accession>
<protein>
    <submittedName>
        <fullName evidence="2">Uncharacterized protein</fullName>
    </submittedName>
</protein>
<evidence type="ECO:0000256" key="1">
    <source>
        <dbReference type="SAM" id="Phobius"/>
    </source>
</evidence>
<organism evidence="2 3">
    <name type="scientific">Aspergillus pseudotamarii</name>
    <dbReference type="NCBI Taxonomy" id="132259"/>
    <lineage>
        <taxon>Eukaryota</taxon>
        <taxon>Fungi</taxon>
        <taxon>Dikarya</taxon>
        <taxon>Ascomycota</taxon>
        <taxon>Pezizomycotina</taxon>
        <taxon>Eurotiomycetes</taxon>
        <taxon>Eurotiomycetidae</taxon>
        <taxon>Eurotiales</taxon>
        <taxon>Aspergillaceae</taxon>
        <taxon>Aspergillus</taxon>
        <taxon>Aspergillus subgen. Circumdati</taxon>
    </lineage>
</organism>
<keyword evidence="1" id="KW-0472">Membrane</keyword>
<dbReference type="AlphaFoldDB" id="A0A5N6SH95"/>
<evidence type="ECO:0000313" key="2">
    <source>
        <dbReference type="EMBL" id="KAE8132773.1"/>
    </source>
</evidence>
<name>A0A5N6SH95_ASPPS</name>
<keyword evidence="1" id="KW-0812">Transmembrane</keyword>
<keyword evidence="3" id="KW-1185">Reference proteome</keyword>
<dbReference type="Proteomes" id="UP000325672">
    <property type="component" value="Unassembled WGS sequence"/>
</dbReference>
<sequence>MHLNFQHSITLLLRHSENIFMILIIFYLYNLPIQQYPRCLRRKVNQNQLY</sequence>
<evidence type="ECO:0000313" key="3">
    <source>
        <dbReference type="Proteomes" id="UP000325672"/>
    </source>
</evidence>
<gene>
    <name evidence="2" type="ORF">BDV38DRAFT_199551</name>
</gene>
<feature type="transmembrane region" description="Helical" evidence="1">
    <location>
        <begin position="12"/>
        <end position="33"/>
    </location>
</feature>
<reference evidence="2 3" key="1">
    <citation type="submission" date="2019-04" db="EMBL/GenBank/DDBJ databases">
        <title>Friends and foes A comparative genomics study of 23 Aspergillus species from section Flavi.</title>
        <authorList>
            <consortium name="DOE Joint Genome Institute"/>
            <person name="Kjaerbolling I."/>
            <person name="Vesth T."/>
            <person name="Frisvad J.C."/>
            <person name="Nybo J.L."/>
            <person name="Theobald S."/>
            <person name="Kildgaard S."/>
            <person name="Isbrandt T."/>
            <person name="Kuo A."/>
            <person name="Sato A."/>
            <person name="Lyhne E.K."/>
            <person name="Kogle M.E."/>
            <person name="Wiebenga A."/>
            <person name="Kun R.S."/>
            <person name="Lubbers R.J."/>
            <person name="Makela M.R."/>
            <person name="Barry K."/>
            <person name="Chovatia M."/>
            <person name="Clum A."/>
            <person name="Daum C."/>
            <person name="Haridas S."/>
            <person name="He G."/>
            <person name="LaButti K."/>
            <person name="Lipzen A."/>
            <person name="Mondo S."/>
            <person name="Riley R."/>
            <person name="Salamov A."/>
            <person name="Simmons B.A."/>
            <person name="Magnuson J.K."/>
            <person name="Henrissat B."/>
            <person name="Mortensen U.H."/>
            <person name="Larsen T.O."/>
            <person name="Devries R.P."/>
            <person name="Grigoriev I.V."/>
            <person name="Machida M."/>
            <person name="Baker S.E."/>
            <person name="Andersen M.R."/>
        </authorList>
    </citation>
    <scope>NUCLEOTIDE SEQUENCE [LARGE SCALE GENOMIC DNA]</scope>
    <source>
        <strain evidence="2 3">CBS 117625</strain>
    </source>
</reference>
<dbReference type="GeneID" id="43636633"/>
<keyword evidence="1" id="KW-1133">Transmembrane helix</keyword>
<dbReference type="RefSeq" id="XP_031908836.1">
    <property type="nucleotide sequence ID" value="XM_032052423.1"/>
</dbReference>
<proteinExistence type="predicted"/>
<dbReference type="EMBL" id="ML743626">
    <property type="protein sequence ID" value="KAE8132773.1"/>
    <property type="molecule type" value="Genomic_DNA"/>
</dbReference>